<dbReference type="InterPro" id="IPR033658">
    <property type="entry name" value="GRX_PICOT-like"/>
</dbReference>
<dbReference type="PANTHER" id="PTHR10293">
    <property type="entry name" value="GLUTAREDOXIN FAMILY MEMBER"/>
    <property type="match status" value="1"/>
</dbReference>
<organism evidence="10 11">
    <name type="scientific">Cirrhinus molitorella</name>
    <name type="common">mud carp</name>
    <dbReference type="NCBI Taxonomy" id="172907"/>
    <lineage>
        <taxon>Eukaryota</taxon>
        <taxon>Metazoa</taxon>
        <taxon>Chordata</taxon>
        <taxon>Craniata</taxon>
        <taxon>Vertebrata</taxon>
        <taxon>Euteleostomi</taxon>
        <taxon>Actinopterygii</taxon>
        <taxon>Neopterygii</taxon>
        <taxon>Teleostei</taxon>
        <taxon>Ostariophysi</taxon>
        <taxon>Cypriniformes</taxon>
        <taxon>Cyprinidae</taxon>
        <taxon>Labeoninae</taxon>
        <taxon>Labeonini</taxon>
        <taxon>Cirrhinus</taxon>
    </lineage>
</organism>
<gene>
    <name evidence="10" type="ORF">Q8A67_017280</name>
</gene>
<name>A0AA88TGW1_9TELE</name>
<dbReference type="EMBL" id="JAUYZG010000017">
    <property type="protein sequence ID" value="KAK2883643.1"/>
    <property type="molecule type" value="Genomic_DNA"/>
</dbReference>
<evidence type="ECO:0000256" key="5">
    <source>
        <dbReference type="ARBA" id="ARBA00023284"/>
    </source>
</evidence>
<keyword evidence="1" id="KW-0001">2Fe-2S</keyword>
<keyword evidence="11" id="KW-1185">Reference proteome</keyword>
<dbReference type="AlphaFoldDB" id="A0AA88TGW1"/>
<feature type="domain" description="Glutaredoxin" evidence="9">
    <location>
        <begin position="141"/>
        <end position="206"/>
    </location>
</feature>
<dbReference type="GO" id="GO:0005759">
    <property type="term" value="C:mitochondrial matrix"/>
    <property type="evidence" value="ECO:0007669"/>
    <property type="project" value="TreeGrafter"/>
</dbReference>
<dbReference type="GO" id="GO:0051537">
    <property type="term" value="F:2 iron, 2 sulfur cluster binding"/>
    <property type="evidence" value="ECO:0007669"/>
    <property type="project" value="UniProtKB-KW"/>
</dbReference>
<dbReference type="NCBIfam" id="TIGR00365">
    <property type="entry name" value="Grx4 family monothiol glutaredoxin"/>
    <property type="match status" value="1"/>
</dbReference>
<evidence type="ECO:0000256" key="1">
    <source>
        <dbReference type="ARBA" id="ARBA00022714"/>
    </source>
</evidence>
<evidence type="ECO:0000256" key="8">
    <source>
        <dbReference type="SAM" id="MobiDB-lite"/>
    </source>
</evidence>
<dbReference type="SUPFAM" id="SSF52833">
    <property type="entry name" value="Thioredoxin-like"/>
    <property type="match status" value="1"/>
</dbReference>
<keyword evidence="2" id="KW-0479">Metal-binding</keyword>
<dbReference type="PROSITE" id="PS51354">
    <property type="entry name" value="GLUTAREDOXIN_2"/>
    <property type="match status" value="1"/>
</dbReference>
<feature type="region of interest" description="Disordered" evidence="8">
    <location>
        <begin position="1"/>
        <end position="21"/>
    </location>
</feature>
<keyword evidence="4" id="KW-0411">Iron-sulfur</keyword>
<evidence type="ECO:0000313" key="11">
    <source>
        <dbReference type="Proteomes" id="UP001187343"/>
    </source>
</evidence>
<dbReference type="Proteomes" id="UP001187343">
    <property type="component" value="Unassembled WGS sequence"/>
</dbReference>
<reference evidence="10" key="1">
    <citation type="submission" date="2023-08" db="EMBL/GenBank/DDBJ databases">
        <title>Chromosome-level Genome Assembly of mud carp (Cirrhinus molitorella).</title>
        <authorList>
            <person name="Liu H."/>
        </authorList>
    </citation>
    <scope>NUCLEOTIDE SEQUENCE</scope>
    <source>
        <strain evidence="10">Prfri</strain>
        <tissue evidence="10">Muscle</tissue>
    </source>
</reference>
<sequence>MARRRGASWRQSKSYESELETDRITTIEESLDQSLNPLGSHYTGYRQYQHSEGDPEDSWESVVRFEDSPADVGVLEDKVLQDLTLKINMLQGLIYGLNLSNPPEPRTAQNNGELLSGRARLMCSSSAVQKNLEEIVKKDKVVVFMKGTPAQPMCGFSNAVVQILRMHGVDGYAAYNVLDDQDIRQGIKNFSNWPTIPQVFFNGEFVGGCDILLQMHQSGDLVEELQKLGIRSALLDQEKESK</sequence>
<keyword evidence="5" id="KW-0676">Redox-active center</keyword>
<dbReference type="InterPro" id="IPR002109">
    <property type="entry name" value="Glutaredoxin"/>
</dbReference>
<accession>A0AA88TGW1</accession>
<dbReference type="InterPro" id="IPR036249">
    <property type="entry name" value="Thioredoxin-like_sf"/>
</dbReference>
<dbReference type="Gene3D" id="3.40.30.10">
    <property type="entry name" value="Glutaredoxin"/>
    <property type="match status" value="1"/>
</dbReference>
<comment type="caution">
    <text evidence="10">The sequence shown here is derived from an EMBL/GenBank/DDBJ whole genome shotgun (WGS) entry which is preliminary data.</text>
</comment>
<evidence type="ECO:0000256" key="2">
    <source>
        <dbReference type="ARBA" id="ARBA00022723"/>
    </source>
</evidence>
<evidence type="ECO:0000256" key="6">
    <source>
        <dbReference type="ARBA" id="ARBA00067456"/>
    </source>
</evidence>
<evidence type="ECO:0000259" key="9">
    <source>
        <dbReference type="Pfam" id="PF00462"/>
    </source>
</evidence>
<dbReference type="PANTHER" id="PTHR10293:SF16">
    <property type="entry name" value="GLUTAREDOXIN-RELATED PROTEIN 5, MITOCHONDRIAL"/>
    <property type="match status" value="1"/>
</dbReference>
<evidence type="ECO:0000256" key="7">
    <source>
        <dbReference type="ARBA" id="ARBA00076083"/>
    </source>
</evidence>
<dbReference type="Pfam" id="PF00462">
    <property type="entry name" value="Glutaredoxin"/>
    <property type="match status" value="1"/>
</dbReference>
<dbReference type="GO" id="GO:0046872">
    <property type="term" value="F:metal ion binding"/>
    <property type="evidence" value="ECO:0007669"/>
    <property type="project" value="UniProtKB-KW"/>
</dbReference>
<dbReference type="CDD" id="cd03028">
    <property type="entry name" value="GRX_PICOT_like"/>
    <property type="match status" value="1"/>
</dbReference>
<evidence type="ECO:0000256" key="3">
    <source>
        <dbReference type="ARBA" id="ARBA00023004"/>
    </source>
</evidence>
<dbReference type="InterPro" id="IPR004480">
    <property type="entry name" value="Monothiol_GRX-rel"/>
</dbReference>
<protein>
    <recommendedName>
        <fullName evidence="6">Glutaredoxin-related protein 5, mitochondrial</fullName>
    </recommendedName>
    <alternativeName>
        <fullName evidence="7">Monothiol glutaredoxin-5</fullName>
    </alternativeName>
</protein>
<evidence type="ECO:0000313" key="10">
    <source>
        <dbReference type="EMBL" id="KAK2883643.1"/>
    </source>
</evidence>
<proteinExistence type="predicted"/>
<keyword evidence="3" id="KW-0408">Iron</keyword>
<evidence type="ECO:0000256" key="4">
    <source>
        <dbReference type="ARBA" id="ARBA00023014"/>
    </source>
</evidence>
<dbReference type="FunFam" id="3.40.30.10:FF:000005">
    <property type="entry name" value="Glutaredoxin 5"/>
    <property type="match status" value="1"/>
</dbReference>